<dbReference type="EMBL" id="JBHRSL010000001">
    <property type="protein sequence ID" value="MFC3050511.1"/>
    <property type="molecule type" value="Genomic_DNA"/>
</dbReference>
<dbReference type="Gene3D" id="1.20.5.300">
    <property type="match status" value="1"/>
</dbReference>
<evidence type="ECO:0000313" key="3">
    <source>
        <dbReference type="EMBL" id="MFC3050511.1"/>
    </source>
</evidence>
<organism evidence="3 4">
    <name type="scientific">Kordiimonas pumila</name>
    <dbReference type="NCBI Taxonomy" id="2161677"/>
    <lineage>
        <taxon>Bacteria</taxon>
        <taxon>Pseudomonadati</taxon>
        <taxon>Pseudomonadota</taxon>
        <taxon>Alphaproteobacteria</taxon>
        <taxon>Kordiimonadales</taxon>
        <taxon>Kordiimonadaceae</taxon>
        <taxon>Kordiimonas</taxon>
    </lineage>
</organism>
<dbReference type="Pfam" id="PF04102">
    <property type="entry name" value="SlyX"/>
    <property type="match status" value="1"/>
</dbReference>
<dbReference type="PANTHER" id="PTHR36508">
    <property type="entry name" value="PROTEIN SLYX"/>
    <property type="match status" value="1"/>
</dbReference>
<accession>A0ABV7D0H5</accession>
<evidence type="ECO:0000256" key="1">
    <source>
        <dbReference type="HAMAP-Rule" id="MF_00715"/>
    </source>
</evidence>
<gene>
    <name evidence="1" type="primary">slyX</name>
    <name evidence="3" type="ORF">ACFOKA_01190</name>
</gene>
<feature type="region of interest" description="Disordered" evidence="2">
    <location>
        <begin position="57"/>
        <end position="77"/>
    </location>
</feature>
<name>A0ABV7D0H5_9PROT</name>
<sequence length="77" mass="8872">MNEKTSIATRLEDLECKFSFQQETLDVLNDAVTSQWQHIEQLEKQIRKLTDQMVSFENDLADSSGTGSHHEPPPPHY</sequence>
<dbReference type="InterPro" id="IPR007236">
    <property type="entry name" value="SlyX"/>
</dbReference>
<comment type="similarity">
    <text evidence="1">Belongs to the SlyX family.</text>
</comment>
<reference evidence="4" key="1">
    <citation type="journal article" date="2019" name="Int. J. Syst. Evol. Microbiol.">
        <title>The Global Catalogue of Microorganisms (GCM) 10K type strain sequencing project: providing services to taxonomists for standard genome sequencing and annotation.</title>
        <authorList>
            <consortium name="The Broad Institute Genomics Platform"/>
            <consortium name="The Broad Institute Genome Sequencing Center for Infectious Disease"/>
            <person name="Wu L."/>
            <person name="Ma J."/>
        </authorList>
    </citation>
    <scope>NUCLEOTIDE SEQUENCE [LARGE SCALE GENOMIC DNA]</scope>
    <source>
        <strain evidence="4">KCTC 62164</strain>
    </source>
</reference>
<evidence type="ECO:0000313" key="4">
    <source>
        <dbReference type="Proteomes" id="UP001595444"/>
    </source>
</evidence>
<comment type="caution">
    <text evidence="3">The sequence shown here is derived from an EMBL/GenBank/DDBJ whole genome shotgun (WGS) entry which is preliminary data.</text>
</comment>
<proteinExistence type="inferred from homology"/>
<keyword evidence="4" id="KW-1185">Reference proteome</keyword>
<feature type="compositionally biased region" description="Basic and acidic residues" evidence="2">
    <location>
        <begin position="68"/>
        <end position="77"/>
    </location>
</feature>
<evidence type="ECO:0000256" key="2">
    <source>
        <dbReference type="SAM" id="MobiDB-lite"/>
    </source>
</evidence>
<dbReference type="Proteomes" id="UP001595444">
    <property type="component" value="Unassembled WGS sequence"/>
</dbReference>
<protein>
    <recommendedName>
        <fullName evidence="1">Protein SlyX homolog</fullName>
    </recommendedName>
</protein>
<dbReference type="HAMAP" id="MF_00715">
    <property type="entry name" value="SlyX"/>
    <property type="match status" value="1"/>
</dbReference>
<dbReference type="PANTHER" id="PTHR36508:SF1">
    <property type="entry name" value="PROTEIN SLYX"/>
    <property type="match status" value="1"/>
</dbReference>
<dbReference type="RefSeq" id="WP_194214891.1">
    <property type="nucleotide sequence ID" value="NZ_CP061205.1"/>
</dbReference>